<protein>
    <submittedName>
        <fullName evidence="5">Flavin-dependent oxidoreductase</fullName>
    </submittedName>
</protein>
<dbReference type="PANTHER" id="PTHR13789:SF268">
    <property type="entry name" value="5-METHYLPHENAZINE-1-CARBOXYLATE 1-MONOOXYGENASE"/>
    <property type="match status" value="1"/>
</dbReference>
<evidence type="ECO:0000256" key="3">
    <source>
        <dbReference type="SAM" id="Phobius"/>
    </source>
</evidence>
<dbReference type="SUPFAM" id="SSF54373">
    <property type="entry name" value="FAD-linked reductases, C-terminal domain"/>
    <property type="match status" value="1"/>
</dbReference>
<dbReference type="Pfam" id="PF01494">
    <property type="entry name" value="FAD_binding_3"/>
    <property type="match status" value="1"/>
</dbReference>
<sequence length="417" mass="46495">MNPDDDVIIIGAGIGGLAFALALQRAGVPFRIYESAPELKPLGVGLNLLPHAIKALTDLGLQKRLLAKGVETREYSFYTRHGQHVYSEPRGMFAGYDWPQISIHRGDLHSVLLEAVKERCGADKVVLDHKCVAVEQDETGVTVRFDNGKGETLAPQRGAIAVACDGVHSVLRRQHHPKEAVPRYEGTTQYRGTTRLQPFLSGASMAYLGTYETGKLIIYPIRNNIDAEGRQLVNWVIELSKPNDQLLRDWNRQCSVDEFIANFEDWRFDWMDVPAVLRAADSIYEYPMVDQDPLPFWTVGRTTLMGDAAHPMMPRGSNGAAQAIIDGITLAPMLAARDDWPAVLKDYEAQRLKATGDVVLANREIAPDAVLRVVHERTGGQPFRDIADVISRDELVQWQERYRKVAGFAADDLRKAD</sequence>
<dbReference type="Gene3D" id="3.50.50.60">
    <property type="entry name" value="FAD/NAD(P)-binding domain"/>
    <property type="match status" value="1"/>
</dbReference>
<keyword evidence="3" id="KW-0472">Membrane</keyword>
<dbReference type="Gene3D" id="3.30.9.30">
    <property type="match status" value="1"/>
</dbReference>
<feature type="transmembrane region" description="Helical" evidence="3">
    <location>
        <begin position="6"/>
        <end position="23"/>
    </location>
</feature>
<keyword evidence="3" id="KW-0812">Transmembrane</keyword>
<dbReference type="Proteomes" id="UP000737171">
    <property type="component" value="Unassembled WGS sequence"/>
</dbReference>
<keyword evidence="3" id="KW-1133">Transmembrane helix</keyword>
<dbReference type="PANTHER" id="PTHR13789">
    <property type="entry name" value="MONOOXYGENASE"/>
    <property type="match status" value="1"/>
</dbReference>
<evidence type="ECO:0000259" key="4">
    <source>
        <dbReference type="Pfam" id="PF01494"/>
    </source>
</evidence>
<evidence type="ECO:0000313" key="5">
    <source>
        <dbReference type="EMBL" id="NRF71870.1"/>
    </source>
</evidence>
<evidence type="ECO:0000256" key="2">
    <source>
        <dbReference type="ARBA" id="ARBA00023033"/>
    </source>
</evidence>
<evidence type="ECO:0000313" key="6">
    <source>
        <dbReference type="Proteomes" id="UP000737171"/>
    </source>
</evidence>
<accession>A0ABX2ET42</accession>
<organism evidence="5 6">
    <name type="scientific">Pseudaquabacterium terrae</name>
    <dbReference type="NCBI Taxonomy" id="2732868"/>
    <lineage>
        <taxon>Bacteria</taxon>
        <taxon>Pseudomonadati</taxon>
        <taxon>Pseudomonadota</taxon>
        <taxon>Betaproteobacteria</taxon>
        <taxon>Burkholderiales</taxon>
        <taxon>Sphaerotilaceae</taxon>
        <taxon>Pseudaquabacterium</taxon>
    </lineage>
</organism>
<reference evidence="5 6" key="1">
    <citation type="submission" date="2020-05" db="EMBL/GenBank/DDBJ databases">
        <title>Aquincola sp. isolate from soil.</title>
        <authorList>
            <person name="Han J."/>
            <person name="Kim D.-U."/>
        </authorList>
    </citation>
    <scope>NUCLEOTIDE SEQUENCE [LARGE SCALE GENOMIC DNA]</scope>
    <source>
        <strain evidence="5 6">S2</strain>
    </source>
</reference>
<dbReference type="SUPFAM" id="SSF51905">
    <property type="entry name" value="FAD/NAD(P)-binding domain"/>
    <property type="match status" value="1"/>
</dbReference>
<keyword evidence="1" id="KW-0560">Oxidoreductase</keyword>
<evidence type="ECO:0000256" key="1">
    <source>
        <dbReference type="ARBA" id="ARBA00023002"/>
    </source>
</evidence>
<dbReference type="InterPro" id="IPR002938">
    <property type="entry name" value="FAD-bd"/>
</dbReference>
<dbReference type="InterPro" id="IPR036188">
    <property type="entry name" value="FAD/NAD-bd_sf"/>
</dbReference>
<dbReference type="NCBIfam" id="NF005720">
    <property type="entry name" value="PRK07538.1"/>
    <property type="match status" value="1"/>
</dbReference>
<proteinExistence type="predicted"/>
<dbReference type="EMBL" id="JABRWJ010000015">
    <property type="protein sequence ID" value="NRF71870.1"/>
    <property type="molecule type" value="Genomic_DNA"/>
</dbReference>
<keyword evidence="6" id="KW-1185">Reference proteome</keyword>
<gene>
    <name evidence="5" type="ORF">HLB44_33275</name>
</gene>
<comment type="caution">
    <text evidence="5">The sequence shown here is derived from an EMBL/GenBank/DDBJ whole genome shotgun (WGS) entry which is preliminary data.</text>
</comment>
<feature type="domain" description="FAD-binding" evidence="4">
    <location>
        <begin position="6"/>
        <end position="358"/>
    </location>
</feature>
<dbReference type="RefSeq" id="WP_173133976.1">
    <property type="nucleotide sequence ID" value="NZ_JABRWJ010000015.1"/>
</dbReference>
<dbReference type="PRINTS" id="PR00420">
    <property type="entry name" value="RNGMNOXGNASE"/>
</dbReference>
<name>A0ABX2ET42_9BURK</name>
<keyword evidence="2" id="KW-0503">Monooxygenase</keyword>
<dbReference type="InterPro" id="IPR050493">
    <property type="entry name" value="FAD-dep_Monooxygenase_BioMet"/>
</dbReference>